<evidence type="ECO:0000313" key="9">
    <source>
        <dbReference type="Proteomes" id="UP000037784"/>
    </source>
</evidence>
<evidence type="ECO:0000256" key="6">
    <source>
        <dbReference type="ARBA" id="ARBA00022842"/>
    </source>
</evidence>
<comment type="cofactor">
    <cofactor evidence="1">
        <name>Mg(2+)</name>
        <dbReference type="ChEBI" id="CHEBI:18420"/>
    </cofactor>
</comment>
<gene>
    <name evidence="8" type="ORF">ARMA_0286</name>
</gene>
<dbReference type="InterPro" id="IPR005238">
    <property type="entry name" value="ComB-like"/>
</dbReference>
<evidence type="ECO:0000256" key="2">
    <source>
        <dbReference type="ARBA" id="ARBA00009997"/>
    </source>
</evidence>
<dbReference type="GO" id="GO:0000287">
    <property type="term" value="F:magnesium ion binding"/>
    <property type="evidence" value="ECO:0007669"/>
    <property type="project" value="InterPro"/>
</dbReference>
<protein>
    <recommendedName>
        <fullName evidence="4">Probable 2-phosphosulfolactate phosphatase</fullName>
        <ecNumber evidence="3">3.1.3.71</ecNumber>
    </recommendedName>
</protein>
<dbReference type="OrthoDB" id="4913at2"/>
<evidence type="ECO:0000256" key="4">
    <source>
        <dbReference type="ARBA" id="ARBA00021948"/>
    </source>
</evidence>
<dbReference type="SUPFAM" id="SSF142823">
    <property type="entry name" value="ComB-like"/>
    <property type="match status" value="1"/>
</dbReference>
<dbReference type="InParanoid" id="A0A0M8K541"/>
<dbReference type="EC" id="3.1.3.71" evidence="3"/>
<evidence type="ECO:0000313" key="8">
    <source>
        <dbReference type="EMBL" id="GAP61863.1"/>
    </source>
</evidence>
<proteinExistence type="inferred from homology"/>
<dbReference type="Gene3D" id="3.90.1560.10">
    <property type="entry name" value="ComB-like"/>
    <property type="match status" value="1"/>
</dbReference>
<dbReference type="GO" id="GO:0050532">
    <property type="term" value="F:2-phosphosulfolactate phosphatase activity"/>
    <property type="evidence" value="ECO:0007669"/>
    <property type="project" value="UniProtKB-EC"/>
</dbReference>
<dbReference type="PANTHER" id="PTHR37311">
    <property type="entry name" value="2-PHOSPHOSULFOLACTATE PHOSPHATASE-RELATED"/>
    <property type="match status" value="1"/>
</dbReference>
<dbReference type="RefSeq" id="WP_054491800.1">
    <property type="nucleotide sequence ID" value="NZ_BBZA01000016.1"/>
</dbReference>
<evidence type="ECO:0000256" key="3">
    <source>
        <dbReference type="ARBA" id="ARBA00012953"/>
    </source>
</evidence>
<sequence>MTQNAYIVFGEKGAREAAAHQAITVVIDALRASATTATALAIGAQAVITVGSLEEARALAQRHGYLVAGERNAVKPDDFDFGNSPSELYRQRAHVIGRTLVLTTTNGTRIVQAARTGATMLFMGTTLNAGAVARAAFKAAEQTQRPIYLVAAGEDEEHAEEDYVGARAIARHLYQLGVAVPEENLSQEHATSIFLRTPSATHLFNLGYGEDVYFCASLDVFDVAPVLQEDRFVPFRHHLLQKSA</sequence>
<comment type="catalytic activity">
    <reaction evidence="7">
        <text>(2R)-O-phospho-3-sulfolactate + H2O = (2R)-3-sulfolactate + phosphate</text>
        <dbReference type="Rhea" id="RHEA:23416"/>
        <dbReference type="ChEBI" id="CHEBI:15377"/>
        <dbReference type="ChEBI" id="CHEBI:15597"/>
        <dbReference type="ChEBI" id="CHEBI:43474"/>
        <dbReference type="ChEBI" id="CHEBI:58738"/>
        <dbReference type="EC" id="3.1.3.71"/>
    </reaction>
</comment>
<evidence type="ECO:0000256" key="1">
    <source>
        <dbReference type="ARBA" id="ARBA00001946"/>
    </source>
</evidence>
<keyword evidence="5 8" id="KW-0378">Hydrolase</keyword>
<dbReference type="AlphaFoldDB" id="A0A0M8K541"/>
<keyword evidence="6" id="KW-0460">Magnesium</keyword>
<evidence type="ECO:0000256" key="7">
    <source>
        <dbReference type="ARBA" id="ARBA00033711"/>
    </source>
</evidence>
<comment type="similarity">
    <text evidence="2">Belongs to the ComB family.</text>
</comment>
<comment type="caution">
    <text evidence="8">The sequence shown here is derived from an EMBL/GenBank/DDBJ whole genome shotgun (WGS) entry which is preliminary data.</text>
</comment>
<reference evidence="8 9" key="1">
    <citation type="journal article" date="2015" name="Genome Announc.">
        <title>Draft Genome Sequence of a Heterotrophic Facultative Anaerobic Thermophilic Bacterium, Ardenticatena maritima Strain 110ST.</title>
        <authorList>
            <person name="Kawaichi S."/>
            <person name="Yoshida T."/>
            <person name="Sako Y."/>
            <person name="Nakamura R."/>
        </authorList>
    </citation>
    <scope>NUCLEOTIDE SEQUENCE [LARGE SCALE GENOMIC DNA]</scope>
    <source>
        <strain evidence="8 9">110S</strain>
    </source>
</reference>
<dbReference type="FunCoup" id="A0A0M8K541">
    <property type="interactions" value="95"/>
</dbReference>
<dbReference type="PANTHER" id="PTHR37311:SF1">
    <property type="entry name" value="2-PHOSPHOSULFOLACTATE PHOSPHATASE-RELATED"/>
    <property type="match status" value="1"/>
</dbReference>
<dbReference type="Pfam" id="PF04029">
    <property type="entry name" value="2-ph_phosp"/>
    <property type="match status" value="1"/>
</dbReference>
<name>A0A0M8K541_9CHLR</name>
<dbReference type="InterPro" id="IPR036702">
    <property type="entry name" value="ComB-like_sf"/>
</dbReference>
<reference evidence="9" key="2">
    <citation type="submission" date="2015-08" db="EMBL/GenBank/DDBJ databases">
        <title>Draft Genome Sequence of a Heterotrophic Facultative Anaerobic Bacterium Ardenticatena maritima Strain 110S.</title>
        <authorList>
            <person name="Kawaichi S."/>
            <person name="Yoshida T."/>
            <person name="Sako Y."/>
            <person name="Nakamura R."/>
        </authorList>
    </citation>
    <scope>NUCLEOTIDE SEQUENCE [LARGE SCALE GENOMIC DNA]</scope>
    <source>
        <strain evidence="9">110S</strain>
    </source>
</reference>
<dbReference type="EMBL" id="BBZA01000016">
    <property type="protein sequence ID" value="GAP61863.1"/>
    <property type="molecule type" value="Genomic_DNA"/>
</dbReference>
<dbReference type="GO" id="GO:0050545">
    <property type="term" value="F:sulfopyruvate decarboxylase activity"/>
    <property type="evidence" value="ECO:0007669"/>
    <property type="project" value="TreeGrafter"/>
</dbReference>
<accession>A0A0M8K541</accession>
<dbReference type="Proteomes" id="UP000037784">
    <property type="component" value="Unassembled WGS sequence"/>
</dbReference>
<organism evidence="8 9">
    <name type="scientific">Ardenticatena maritima</name>
    <dbReference type="NCBI Taxonomy" id="872965"/>
    <lineage>
        <taxon>Bacteria</taxon>
        <taxon>Bacillati</taxon>
        <taxon>Chloroflexota</taxon>
        <taxon>Ardenticatenia</taxon>
        <taxon>Ardenticatenales</taxon>
        <taxon>Ardenticatenaceae</taxon>
        <taxon>Ardenticatena</taxon>
    </lineage>
</organism>
<keyword evidence="9" id="KW-1185">Reference proteome</keyword>
<evidence type="ECO:0000256" key="5">
    <source>
        <dbReference type="ARBA" id="ARBA00022801"/>
    </source>
</evidence>